<dbReference type="GO" id="GO:0020037">
    <property type="term" value="F:heme binding"/>
    <property type="evidence" value="ECO:0007669"/>
    <property type="project" value="InterPro"/>
</dbReference>
<accession>A0A2T2ZZ42</accession>
<comment type="cofactor">
    <cofactor evidence="1 9">
        <name>heme</name>
        <dbReference type="ChEBI" id="CHEBI:30413"/>
    </cofactor>
</comment>
<dbReference type="GO" id="GO:0016705">
    <property type="term" value="F:oxidoreductase activity, acting on paired donors, with incorporation or reduction of molecular oxygen"/>
    <property type="evidence" value="ECO:0007669"/>
    <property type="project" value="InterPro"/>
</dbReference>
<evidence type="ECO:0000256" key="4">
    <source>
        <dbReference type="ARBA" id="ARBA00022617"/>
    </source>
</evidence>
<keyword evidence="8" id="KW-0503">Monooxygenase</keyword>
<evidence type="ECO:0000256" key="10">
    <source>
        <dbReference type="SAM" id="Phobius"/>
    </source>
</evidence>
<evidence type="ECO:0000256" key="3">
    <source>
        <dbReference type="ARBA" id="ARBA00010617"/>
    </source>
</evidence>
<dbReference type="InterPro" id="IPR001279">
    <property type="entry name" value="Metallo-B-lactamas"/>
</dbReference>
<dbReference type="InterPro" id="IPR050121">
    <property type="entry name" value="Cytochrome_P450_monoxygenase"/>
</dbReference>
<keyword evidence="6" id="KW-0560">Oxidoreductase</keyword>
<organism evidence="12 13">
    <name type="scientific">Coniella lustricola</name>
    <dbReference type="NCBI Taxonomy" id="2025994"/>
    <lineage>
        <taxon>Eukaryota</taxon>
        <taxon>Fungi</taxon>
        <taxon>Dikarya</taxon>
        <taxon>Ascomycota</taxon>
        <taxon>Pezizomycotina</taxon>
        <taxon>Sordariomycetes</taxon>
        <taxon>Sordariomycetidae</taxon>
        <taxon>Diaporthales</taxon>
        <taxon>Schizoparmaceae</taxon>
        <taxon>Coniella</taxon>
    </lineage>
</organism>
<dbReference type="InParanoid" id="A0A2T2ZZ42"/>
<keyword evidence="10" id="KW-0472">Membrane</keyword>
<evidence type="ECO:0000313" key="12">
    <source>
        <dbReference type="EMBL" id="PSR79894.1"/>
    </source>
</evidence>
<dbReference type="PRINTS" id="PR00385">
    <property type="entry name" value="P450"/>
</dbReference>
<dbReference type="InterPro" id="IPR036866">
    <property type="entry name" value="RibonucZ/Hydroxyglut_hydro"/>
</dbReference>
<proteinExistence type="inferred from homology"/>
<protein>
    <submittedName>
        <fullName evidence="12">MpaD/MpaE fusion protein</fullName>
    </submittedName>
</protein>
<sequence>MDFINGQRLLGLPIAPLLAGLVASGLVLHVFRNWSRLRHVPGPFWSKFTNIPRVLWVTTGRSHEIHYAIHERYGETVRFAPNMISLGNPAWIPQLYPIRPGFPKSDFYRTLMPYTRNGGALPAVFNTRDEELHKKIKSPIAPLFSLSNTLPLEVFVDQTLAIMIEQIDKRFVDSQIVFDLSDWLQYFAFDVMGTLTFSKRYGFLEQGRDVNNMLSTIWNYMKRASPMTQIPWFDEIWNKNAFIATFRKPSGFTILGLVAKYIADRKQARVSGKGADHGRGDRDMLSQFFELTAKSPQLPQWCVTAWTFSNVIAGSDSTAIIMKTVWFNLLAYPETLSRLREELLQADRDLGGFSKPFPAWKEVCDLPYLDAVIHEGLRMHPPFCLPLERVVPKDGLTIGNTFFPGGTVVGMSPYVVNQHRPTFGEDAAIWNPDRWMVSKELKAKRESSIMTFGAGRRICLGRHVAMLELKKLVPALALKYQFALVDAQRYKVENRWFFRQYGIDVTVKHRAGSETEQIPFLTRPKTPPHLNIPSSTAIVTVRVIDSTASLFLDPPLFWQPSIQGFEGVHVPTYCFLVSSGERHVLFDLGVRRDWNNYAPKTADLIRRTTQCHVDKNISEILDEQADASHSNGQVRSNNIEAIIWSHHHFDHIGDPSTFPASTTLVVGPGVSQDCWPGYPTRSDAMVLDEDIKGREVREINFGVRPVKVGPFDAFDYFEDGSFYLLDSPGHSVGHMTALARVTTGGLDGDSFVFMGADACHHPGVLRPSEYLPIPARINRNGDATKSFFDVSPVLFPDLAAARETVRKIKELDGADNVLVILAHDGSIKNHINLFPKSINNWRAKGLRSSTRWLFCADFSAALML</sequence>
<dbReference type="SUPFAM" id="SSF56281">
    <property type="entry name" value="Metallo-hydrolase/oxidoreductase"/>
    <property type="match status" value="1"/>
</dbReference>
<evidence type="ECO:0000313" key="13">
    <source>
        <dbReference type="Proteomes" id="UP000241462"/>
    </source>
</evidence>
<dbReference type="Proteomes" id="UP000241462">
    <property type="component" value="Unassembled WGS sequence"/>
</dbReference>
<name>A0A2T2ZZ42_9PEZI</name>
<dbReference type="Gene3D" id="1.10.630.10">
    <property type="entry name" value="Cytochrome P450"/>
    <property type="match status" value="1"/>
</dbReference>
<evidence type="ECO:0000256" key="9">
    <source>
        <dbReference type="PIRSR" id="PIRSR602403-1"/>
    </source>
</evidence>
<dbReference type="SUPFAM" id="SSF48264">
    <property type="entry name" value="Cytochrome P450"/>
    <property type="match status" value="1"/>
</dbReference>
<dbReference type="OrthoDB" id="3934656at2759"/>
<feature type="transmembrane region" description="Helical" evidence="10">
    <location>
        <begin position="12"/>
        <end position="31"/>
    </location>
</feature>
<dbReference type="AlphaFoldDB" id="A0A2T2ZZ42"/>
<dbReference type="Pfam" id="PF00067">
    <property type="entry name" value="p450"/>
    <property type="match status" value="1"/>
</dbReference>
<dbReference type="PANTHER" id="PTHR24305:SF175">
    <property type="entry name" value="CYTOCHROME P450 MONOOXYGENASE PKFB"/>
    <property type="match status" value="1"/>
</dbReference>
<keyword evidence="5 9" id="KW-0479">Metal-binding</keyword>
<dbReference type="Pfam" id="PF00753">
    <property type="entry name" value="Lactamase_B"/>
    <property type="match status" value="1"/>
</dbReference>
<dbReference type="STRING" id="2025994.A0A2T2ZZ42"/>
<dbReference type="SMART" id="SM00849">
    <property type="entry name" value="Lactamase_B"/>
    <property type="match status" value="1"/>
</dbReference>
<dbReference type="Gene3D" id="3.60.15.10">
    <property type="entry name" value="Ribonuclease Z/Hydroxyacylglutathione hydrolase-like"/>
    <property type="match status" value="1"/>
</dbReference>
<keyword evidence="13" id="KW-1185">Reference proteome</keyword>
<dbReference type="CDD" id="cd11060">
    <property type="entry name" value="CYP57A1-like"/>
    <property type="match status" value="1"/>
</dbReference>
<dbReference type="InterPro" id="IPR001128">
    <property type="entry name" value="Cyt_P450"/>
</dbReference>
<evidence type="ECO:0000256" key="1">
    <source>
        <dbReference type="ARBA" id="ARBA00001971"/>
    </source>
</evidence>
<dbReference type="GO" id="GO:0005506">
    <property type="term" value="F:iron ion binding"/>
    <property type="evidence" value="ECO:0007669"/>
    <property type="project" value="InterPro"/>
</dbReference>
<dbReference type="CDD" id="cd07730">
    <property type="entry name" value="metallo-hydrolase-like_MBL-fold"/>
    <property type="match status" value="1"/>
</dbReference>
<reference evidence="12 13" key="1">
    <citation type="journal article" date="2018" name="Mycol. Prog.">
        <title>Coniella lustricola, a new species from submerged detritus.</title>
        <authorList>
            <person name="Raudabaugh D.B."/>
            <person name="Iturriaga T."/>
            <person name="Carver A."/>
            <person name="Mondo S."/>
            <person name="Pangilinan J."/>
            <person name="Lipzen A."/>
            <person name="He G."/>
            <person name="Amirebrahimi M."/>
            <person name="Grigoriev I.V."/>
            <person name="Miller A.N."/>
        </authorList>
    </citation>
    <scope>NUCLEOTIDE SEQUENCE [LARGE SCALE GENOMIC DNA]</scope>
    <source>
        <strain evidence="12 13">B22-T-1</strain>
    </source>
</reference>
<dbReference type="GO" id="GO:0004497">
    <property type="term" value="F:monooxygenase activity"/>
    <property type="evidence" value="ECO:0007669"/>
    <property type="project" value="UniProtKB-KW"/>
</dbReference>
<dbReference type="PANTHER" id="PTHR24305">
    <property type="entry name" value="CYTOCHROME P450"/>
    <property type="match status" value="1"/>
</dbReference>
<keyword evidence="4 9" id="KW-0349">Heme</keyword>
<dbReference type="PRINTS" id="PR00465">
    <property type="entry name" value="EP450IV"/>
</dbReference>
<keyword evidence="10" id="KW-0812">Transmembrane</keyword>
<evidence type="ECO:0000256" key="6">
    <source>
        <dbReference type="ARBA" id="ARBA00023002"/>
    </source>
</evidence>
<evidence type="ECO:0000256" key="5">
    <source>
        <dbReference type="ARBA" id="ARBA00022723"/>
    </source>
</evidence>
<dbReference type="InterPro" id="IPR017972">
    <property type="entry name" value="Cyt_P450_CS"/>
</dbReference>
<evidence type="ECO:0000256" key="2">
    <source>
        <dbReference type="ARBA" id="ARBA00005179"/>
    </source>
</evidence>
<dbReference type="PROSITE" id="PS00086">
    <property type="entry name" value="CYTOCHROME_P450"/>
    <property type="match status" value="1"/>
</dbReference>
<dbReference type="InterPro" id="IPR002403">
    <property type="entry name" value="Cyt_P450_E_grp-IV"/>
</dbReference>
<dbReference type="InterPro" id="IPR036396">
    <property type="entry name" value="Cyt_P450_sf"/>
</dbReference>
<evidence type="ECO:0000256" key="7">
    <source>
        <dbReference type="ARBA" id="ARBA00023004"/>
    </source>
</evidence>
<keyword evidence="10" id="KW-1133">Transmembrane helix</keyword>
<comment type="similarity">
    <text evidence="3">Belongs to the cytochrome P450 family.</text>
</comment>
<dbReference type="EMBL" id="KZ678551">
    <property type="protein sequence ID" value="PSR79894.1"/>
    <property type="molecule type" value="Genomic_DNA"/>
</dbReference>
<gene>
    <name evidence="12" type="ORF">BD289DRAFT_469077</name>
</gene>
<feature type="domain" description="Metallo-beta-lactamase" evidence="11">
    <location>
        <begin position="571"/>
        <end position="823"/>
    </location>
</feature>
<comment type="pathway">
    <text evidence="2">Secondary metabolite biosynthesis.</text>
</comment>
<evidence type="ECO:0000256" key="8">
    <source>
        <dbReference type="ARBA" id="ARBA00023033"/>
    </source>
</evidence>
<feature type="binding site" description="axial binding residue" evidence="9">
    <location>
        <position position="459"/>
    </location>
    <ligand>
        <name>heme</name>
        <dbReference type="ChEBI" id="CHEBI:30413"/>
    </ligand>
    <ligandPart>
        <name>Fe</name>
        <dbReference type="ChEBI" id="CHEBI:18248"/>
    </ligandPart>
</feature>
<keyword evidence="7 9" id="KW-0408">Iron</keyword>
<evidence type="ECO:0000259" key="11">
    <source>
        <dbReference type="SMART" id="SM00849"/>
    </source>
</evidence>